<proteinExistence type="predicted"/>
<evidence type="ECO:0000313" key="2">
    <source>
        <dbReference type="Proteomes" id="UP000028961"/>
    </source>
</evidence>
<sequence>MKNRKAKILLLPRKRESQVLKVSNRRVVLFKYYGAMVAGERKKLSIKQKIKYRKLEKIFNNAMAKLRNN</sequence>
<accession>A0A076G5Z6</accession>
<dbReference type="RefSeq" id="YP_009111187.1">
    <property type="nucleotide sequence ID" value="NC_025830.1"/>
</dbReference>
<evidence type="ECO:0000313" key="1">
    <source>
        <dbReference type="EMBL" id="AII27656.1"/>
    </source>
</evidence>
<dbReference type="EMBL" id="KM190144">
    <property type="protein sequence ID" value="AII27656.1"/>
    <property type="molecule type" value="Genomic_DNA"/>
</dbReference>
<reference evidence="1 2" key="1">
    <citation type="journal article" date="2015" name="Genome Announc.">
        <title>Genomic Analysis of Broad-Host-Range Enterobacteriophage Av-05.</title>
        <authorList>
            <person name="Amarillas L."/>
            <person name="Lopez-Cuevas O."/>
            <person name="Leon-Felix J."/>
            <person name="Castro-Del Campo N."/>
            <person name="Gerba C.P."/>
            <person name="Chaidez C."/>
        </authorList>
    </citation>
    <scope>NUCLEOTIDE SEQUENCE [LARGE SCALE GENOMIC DNA]</scope>
</reference>
<keyword evidence="2" id="KW-1185">Reference proteome</keyword>
<dbReference type="GeneID" id="22475454"/>
<protein>
    <submittedName>
        <fullName evidence="1">Uncharacterized protein</fullName>
    </submittedName>
</protein>
<name>A0A076G5Z6_9CAUD</name>
<dbReference type="Proteomes" id="UP000028961">
    <property type="component" value="Segment"/>
</dbReference>
<gene>
    <name evidence="1" type="ORF">Av05_00113</name>
</gene>
<organism evidence="1 2">
    <name type="scientific">Escherichia phage Av-05</name>
    <dbReference type="NCBI Taxonomy" id="1527519"/>
    <lineage>
        <taxon>Viruses</taxon>
        <taxon>Duplodnaviria</taxon>
        <taxon>Heunggongvirae</taxon>
        <taxon>Uroviricota</taxon>
        <taxon>Caudoviricetes</taxon>
        <taxon>Vequintavirinae</taxon>
        <taxon>Avunavirus</taxon>
        <taxon>Avunavirus Av05</taxon>
    </lineage>
</organism>
<dbReference type="KEGG" id="vg:22475454"/>